<dbReference type="InterPro" id="IPR005711">
    <property type="entry name" value="Ribosomal_uS5_euk/arc"/>
</dbReference>
<dbReference type="NCBIfam" id="TIGR01020">
    <property type="entry name" value="uS5_euk_arch"/>
    <property type="match status" value="1"/>
</dbReference>
<protein>
    <recommendedName>
        <fullName evidence="6">Small ribosomal subunit protein uS5</fullName>
    </recommendedName>
    <alternativeName>
        <fullName evidence="7">30S ribosomal protein S5</fullName>
    </alternativeName>
</protein>
<keyword evidence="3" id="KW-0694">RNA-binding</keyword>
<keyword evidence="5 8" id="KW-0687">Ribonucleoprotein</keyword>
<organism evidence="11">
    <name type="scientific">uncultured korarchaeote</name>
    <dbReference type="NCBI Taxonomy" id="161241"/>
    <lineage>
        <taxon>Archaea</taxon>
        <taxon>Thermoproteota</taxon>
        <taxon>environmental samples</taxon>
    </lineage>
</organism>
<dbReference type="EMBL" id="KX765043">
    <property type="protein sequence ID" value="AOZ56129.1"/>
    <property type="molecule type" value="Genomic_DNA"/>
</dbReference>
<sequence>MKILEEWSPRTRIGKMVSEGVIKDIDELLSLGVPIKEVEIIDVLLPNLEEELVCVNTVQKQTDAGEVSSLRVVVAVGDRNGHLGVAKGKGKTFRVAIRNAIKQAKLNIVKVVRGCGSWQCGCGRNHSIPYKTSGSSGSVRVTIYPAPRGTGLVANETGRILLSLAGIEDVWVFSKGNTGNRMNYAYAIYKALANLTTKPIYTRG</sequence>
<name>A0A1L2JK84_9CREN</name>
<dbReference type="SUPFAM" id="SSF54211">
    <property type="entry name" value="Ribosomal protein S5 domain 2-like"/>
    <property type="match status" value="1"/>
</dbReference>
<dbReference type="GO" id="GO:0022627">
    <property type="term" value="C:cytosolic small ribosomal subunit"/>
    <property type="evidence" value="ECO:0007669"/>
    <property type="project" value="TreeGrafter"/>
</dbReference>
<proteinExistence type="inferred from homology"/>
<dbReference type="Pfam" id="PF00333">
    <property type="entry name" value="Ribosomal_S5"/>
    <property type="match status" value="1"/>
</dbReference>
<keyword evidence="4 8" id="KW-0689">Ribosomal protein</keyword>
<dbReference type="InterPro" id="IPR014721">
    <property type="entry name" value="Ribsml_uS5_D2-typ_fold_subgr"/>
</dbReference>
<feature type="domain" description="S5 DRBM" evidence="10">
    <location>
        <begin position="48"/>
        <end position="111"/>
    </location>
</feature>
<evidence type="ECO:0000256" key="6">
    <source>
        <dbReference type="ARBA" id="ARBA00035255"/>
    </source>
</evidence>
<dbReference type="NCBIfam" id="NF003125">
    <property type="entry name" value="PRK04044.1"/>
    <property type="match status" value="1"/>
</dbReference>
<dbReference type="InterPro" id="IPR047866">
    <property type="entry name" value="Ribosomal_uS5_arc"/>
</dbReference>
<dbReference type="AlphaFoldDB" id="A0A1L2JK84"/>
<evidence type="ECO:0000256" key="2">
    <source>
        <dbReference type="ARBA" id="ARBA00022730"/>
    </source>
</evidence>
<evidence type="ECO:0000256" key="3">
    <source>
        <dbReference type="ARBA" id="ARBA00022884"/>
    </source>
</evidence>
<evidence type="ECO:0000256" key="9">
    <source>
        <dbReference type="RuleBase" id="RU003823"/>
    </source>
</evidence>
<dbReference type="GO" id="GO:0003735">
    <property type="term" value="F:structural constituent of ribosome"/>
    <property type="evidence" value="ECO:0007669"/>
    <property type="project" value="UniProtKB-UniRule"/>
</dbReference>
<reference evidence="11" key="1">
    <citation type="journal article" date="2017" name="Nature">
        <title>Metagenomic exploration of ASGARD archaea illuminates the origin of cellular complexity in eukaryotes.</title>
        <authorList>
            <person name="Zaremba-Niedzwiedzka K."/>
            <person name="Caceres E.F."/>
            <person name="Saw J.H.W."/>
            <person name="Backstrom D."/>
            <person name="Juzokaite L."/>
            <person name="Vancaester E."/>
            <person name="Seitz K.W."/>
            <person name="Anantharaman K."/>
            <person name="Starnawski P."/>
            <person name="Kjeldsen K.U."/>
            <person name="Stott M.B."/>
            <person name="Nunoura T."/>
            <person name="Banfield J.F."/>
            <person name="Schramm A."/>
            <person name="Baker B.J."/>
            <person name="Spang A."/>
            <person name="Ettema T.J.G."/>
        </authorList>
    </citation>
    <scope>NUCLEOTIDE SEQUENCE</scope>
    <source>
        <strain evidence="11">TIV_1</strain>
    </source>
</reference>
<evidence type="ECO:0000256" key="8">
    <source>
        <dbReference type="PROSITE-ProRule" id="PRU00268"/>
    </source>
</evidence>
<dbReference type="InterPro" id="IPR005324">
    <property type="entry name" value="Ribosomal_uS5_C"/>
</dbReference>
<evidence type="ECO:0000259" key="10">
    <source>
        <dbReference type="PROSITE" id="PS50881"/>
    </source>
</evidence>
<dbReference type="GO" id="GO:0006412">
    <property type="term" value="P:translation"/>
    <property type="evidence" value="ECO:0007669"/>
    <property type="project" value="InterPro"/>
</dbReference>
<dbReference type="PROSITE" id="PS50881">
    <property type="entry name" value="S5_DSRBD"/>
    <property type="match status" value="1"/>
</dbReference>
<evidence type="ECO:0000313" key="11">
    <source>
        <dbReference type="EMBL" id="AOZ56129.1"/>
    </source>
</evidence>
<evidence type="ECO:0000256" key="1">
    <source>
        <dbReference type="ARBA" id="ARBA00008945"/>
    </source>
</evidence>
<dbReference type="InterPro" id="IPR020568">
    <property type="entry name" value="Ribosomal_Su5_D2-typ_SF"/>
</dbReference>
<dbReference type="PANTHER" id="PTHR13718:SF4">
    <property type="entry name" value="40S RIBOSOMAL PROTEIN S2"/>
    <property type="match status" value="1"/>
</dbReference>
<dbReference type="Gene3D" id="3.30.160.20">
    <property type="match status" value="1"/>
</dbReference>
<comment type="similarity">
    <text evidence="1 9">Belongs to the universal ribosomal protein uS5 family.</text>
</comment>
<dbReference type="PANTHER" id="PTHR13718">
    <property type="entry name" value="RIBOSOMAL S SUBUNIT"/>
    <property type="match status" value="1"/>
</dbReference>
<dbReference type="Pfam" id="PF03719">
    <property type="entry name" value="Ribosomal_S5_C"/>
    <property type="match status" value="1"/>
</dbReference>
<dbReference type="GO" id="GO:0019843">
    <property type="term" value="F:rRNA binding"/>
    <property type="evidence" value="ECO:0007669"/>
    <property type="project" value="UniProtKB-KW"/>
</dbReference>
<evidence type="ECO:0000256" key="4">
    <source>
        <dbReference type="ARBA" id="ARBA00022980"/>
    </source>
</evidence>
<accession>A0A1L2JK84</accession>
<keyword evidence="2" id="KW-0699">rRNA-binding</keyword>
<dbReference type="InterPro" id="IPR000851">
    <property type="entry name" value="Ribosomal_uS5"/>
</dbReference>
<evidence type="ECO:0000256" key="7">
    <source>
        <dbReference type="ARBA" id="ARBA00035519"/>
    </source>
</evidence>
<dbReference type="InterPro" id="IPR013810">
    <property type="entry name" value="Ribosomal_uS5_N"/>
</dbReference>
<evidence type="ECO:0000256" key="5">
    <source>
        <dbReference type="ARBA" id="ARBA00023274"/>
    </source>
</evidence>
<dbReference type="SUPFAM" id="SSF54768">
    <property type="entry name" value="dsRNA-binding domain-like"/>
    <property type="match status" value="1"/>
</dbReference>
<dbReference type="Gene3D" id="3.30.230.10">
    <property type="match status" value="1"/>
</dbReference>